<dbReference type="EMBL" id="JAIQCV010000009">
    <property type="protein sequence ID" value="KAH1063560.1"/>
    <property type="molecule type" value="Genomic_DNA"/>
</dbReference>
<protein>
    <submittedName>
        <fullName evidence="1">Uncharacterized protein</fullName>
    </submittedName>
</protein>
<evidence type="ECO:0000313" key="1">
    <source>
        <dbReference type="EMBL" id="KAH1063560.1"/>
    </source>
</evidence>
<accession>A0A9D3UWK2</accession>
<comment type="caution">
    <text evidence="1">The sequence shown here is derived from an EMBL/GenBank/DDBJ whole genome shotgun (WGS) entry which is preliminary data.</text>
</comment>
<organism evidence="1 2">
    <name type="scientific">Gossypium stocksii</name>
    <dbReference type="NCBI Taxonomy" id="47602"/>
    <lineage>
        <taxon>Eukaryota</taxon>
        <taxon>Viridiplantae</taxon>
        <taxon>Streptophyta</taxon>
        <taxon>Embryophyta</taxon>
        <taxon>Tracheophyta</taxon>
        <taxon>Spermatophyta</taxon>
        <taxon>Magnoliopsida</taxon>
        <taxon>eudicotyledons</taxon>
        <taxon>Gunneridae</taxon>
        <taxon>Pentapetalae</taxon>
        <taxon>rosids</taxon>
        <taxon>malvids</taxon>
        <taxon>Malvales</taxon>
        <taxon>Malvaceae</taxon>
        <taxon>Malvoideae</taxon>
        <taxon>Gossypium</taxon>
    </lineage>
</organism>
<keyword evidence="2" id="KW-1185">Reference proteome</keyword>
<reference evidence="1 2" key="1">
    <citation type="journal article" date="2021" name="Plant Biotechnol. J.">
        <title>Multi-omics assisted identification of the key and species-specific regulatory components of drought-tolerant mechanisms in Gossypium stocksii.</title>
        <authorList>
            <person name="Yu D."/>
            <person name="Ke L."/>
            <person name="Zhang D."/>
            <person name="Wu Y."/>
            <person name="Sun Y."/>
            <person name="Mei J."/>
            <person name="Sun J."/>
            <person name="Sun Y."/>
        </authorList>
    </citation>
    <scope>NUCLEOTIDE SEQUENCE [LARGE SCALE GENOMIC DNA]</scope>
    <source>
        <strain evidence="2">cv. E1</strain>
        <tissue evidence="1">Leaf</tissue>
    </source>
</reference>
<dbReference type="Proteomes" id="UP000828251">
    <property type="component" value="Unassembled WGS sequence"/>
</dbReference>
<proteinExistence type="predicted"/>
<name>A0A9D3UWK2_9ROSI</name>
<dbReference type="AlphaFoldDB" id="A0A9D3UWK2"/>
<gene>
    <name evidence="1" type="ORF">J1N35_028547</name>
</gene>
<evidence type="ECO:0000313" key="2">
    <source>
        <dbReference type="Proteomes" id="UP000828251"/>
    </source>
</evidence>
<sequence length="171" mass="19496">MVLLPKFVLAIRVKSSKVPGKLNITSMPQDDSNLVWNMPQNFSNISCHPSYYRFSLLVLDSRRMTGLTLASMSGNGLSREAPECIQDSFWGSYTLFSVNLDNMRHDDSYPMGNMPQLVRTAPMSTTVSCYYWVSFTVIYAFEMIYVCSFTYHEPVGIQVHHHVVYEDNGIV</sequence>